<gene>
    <name evidence="1" type="ORF">ACFOEI_12740</name>
</gene>
<name>A0ABV7M3U1_9GAMM</name>
<evidence type="ECO:0000313" key="2">
    <source>
        <dbReference type="Proteomes" id="UP001595640"/>
    </source>
</evidence>
<protein>
    <submittedName>
        <fullName evidence="1">Uncharacterized protein</fullName>
    </submittedName>
</protein>
<sequence>MAEAAGFEVTKRKISLQVPVTQPAAAKAGSDAFCRMLNDWASGNLAPAREYADWLQSMRGCSLIPLPLASHHRERSEPVQQLIRKSLKGQAKFQDFAQIALG</sequence>
<reference evidence="2" key="1">
    <citation type="journal article" date="2019" name="Int. J. Syst. Evol. Microbiol.">
        <title>The Global Catalogue of Microorganisms (GCM) 10K type strain sequencing project: providing services to taxonomists for standard genome sequencing and annotation.</title>
        <authorList>
            <consortium name="The Broad Institute Genomics Platform"/>
            <consortium name="The Broad Institute Genome Sequencing Center for Infectious Disease"/>
            <person name="Wu L."/>
            <person name="Ma J."/>
        </authorList>
    </citation>
    <scope>NUCLEOTIDE SEQUENCE [LARGE SCALE GENOMIC DNA]</scope>
    <source>
        <strain evidence="2">KCTC 12847</strain>
    </source>
</reference>
<accession>A0ABV7M3U1</accession>
<evidence type="ECO:0000313" key="1">
    <source>
        <dbReference type="EMBL" id="MFC3292927.1"/>
    </source>
</evidence>
<keyword evidence="2" id="KW-1185">Reference proteome</keyword>
<proteinExistence type="predicted"/>
<organism evidence="1 2">
    <name type="scientific">Modicisalibacter luteus</name>
    <dbReference type="NCBI Taxonomy" id="453962"/>
    <lineage>
        <taxon>Bacteria</taxon>
        <taxon>Pseudomonadati</taxon>
        <taxon>Pseudomonadota</taxon>
        <taxon>Gammaproteobacteria</taxon>
        <taxon>Oceanospirillales</taxon>
        <taxon>Halomonadaceae</taxon>
        <taxon>Modicisalibacter</taxon>
    </lineage>
</organism>
<dbReference type="EMBL" id="JBHRUH010000030">
    <property type="protein sequence ID" value="MFC3292927.1"/>
    <property type="molecule type" value="Genomic_DNA"/>
</dbReference>
<dbReference type="RefSeq" id="WP_019018520.1">
    <property type="nucleotide sequence ID" value="NZ_BMXD01000017.1"/>
</dbReference>
<comment type="caution">
    <text evidence="1">The sequence shown here is derived from an EMBL/GenBank/DDBJ whole genome shotgun (WGS) entry which is preliminary data.</text>
</comment>
<dbReference type="Proteomes" id="UP001595640">
    <property type="component" value="Unassembled WGS sequence"/>
</dbReference>